<dbReference type="STRING" id="930990.A0A067M6Z8"/>
<name>A0A067M6Z8_BOTB1</name>
<dbReference type="AlphaFoldDB" id="A0A067M6Z8"/>
<dbReference type="Proteomes" id="UP000027195">
    <property type="component" value="Unassembled WGS sequence"/>
</dbReference>
<dbReference type="InParanoid" id="A0A067M6Z8"/>
<sequence>PMHDMHDGWGWRVIQARLQRIQKEGFEIEDVDVHRIHQRFVSLECRLVLIFNIDWFQPMKNSPHSTGAIYVTICNNPRAIRFRRGETILVAVLPGPKEPPKEAINYVLEPLIRAAIALEDGRKFAVYGMDERCSVHAHLHLNASDLPASRKTGGLLSGSSQEFTCHRC</sequence>
<dbReference type="HOGENOM" id="CLU_109058_0_0_1"/>
<keyword evidence="2" id="KW-1185">Reference proteome</keyword>
<feature type="non-terminal residue" evidence="1">
    <location>
        <position position="1"/>
    </location>
</feature>
<dbReference type="EMBL" id="KL198110">
    <property type="protein sequence ID" value="KDQ07321.1"/>
    <property type="molecule type" value="Genomic_DNA"/>
</dbReference>
<feature type="non-terminal residue" evidence="1">
    <location>
        <position position="168"/>
    </location>
</feature>
<gene>
    <name evidence="1" type="ORF">BOTBODRAFT_92259</name>
</gene>
<organism evidence="1 2">
    <name type="scientific">Botryobasidium botryosum (strain FD-172 SS1)</name>
    <dbReference type="NCBI Taxonomy" id="930990"/>
    <lineage>
        <taxon>Eukaryota</taxon>
        <taxon>Fungi</taxon>
        <taxon>Dikarya</taxon>
        <taxon>Basidiomycota</taxon>
        <taxon>Agaricomycotina</taxon>
        <taxon>Agaricomycetes</taxon>
        <taxon>Cantharellales</taxon>
        <taxon>Botryobasidiaceae</taxon>
        <taxon>Botryobasidium</taxon>
    </lineage>
</organism>
<evidence type="ECO:0000313" key="1">
    <source>
        <dbReference type="EMBL" id="KDQ07321.1"/>
    </source>
</evidence>
<proteinExistence type="predicted"/>
<reference evidence="2" key="1">
    <citation type="journal article" date="2014" name="Proc. Natl. Acad. Sci. U.S.A.">
        <title>Extensive sampling of basidiomycete genomes demonstrates inadequacy of the white-rot/brown-rot paradigm for wood decay fungi.</title>
        <authorList>
            <person name="Riley R."/>
            <person name="Salamov A.A."/>
            <person name="Brown D.W."/>
            <person name="Nagy L.G."/>
            <person name="Floudas D."/>
            <person name="Held B.W."/>
            <person name="Levasseur A."/>
            <person name="Lombard V."/>
            <person name="Morin E."/>
            <person name="Otillar R."/>
            <person name="Lindquist E.A."/>
            <person name="Sun H."/>
            <person name="LaButti K.M."/>
            <person name="Schmutz J."/>
            <person name="Jabbour D."/>
            <person name="Luo H."/>
            <person name="Baker S.E."/>
            <person name="Pisabarro A.G."/>
            <person name="Walton J.D."/>
            <person name="Blanchette R.A."/>
            <person name="Henrissat B."/>
            <person name="Martin F."/>
            <person name="Cullen D."/>
            <person name="Hibbett D.S."/>
            <person name="Grigoriev I.V."/>
        </authorList>
    </citation>
    <scope>NUCLEOTIDE SEQUENCE [LARGE SCALE GENOMIC DNA]</scope>
    <source>
        <strain evidence="2">FD-172 SS1</strain>
    </source>
</reference>
<accession>A0A067M6Z8</accession>
<evidence type="ECO:0000313" key="2">
    <source>
        <dbReference type="Proteomes" id="UP000027195"/>
    </source>
</evidence>
<dbReference type="OrthoDB" id="3245189at2759"/>
<protein>
    <submittedName>
        <fullName evidence="1">Uncharacterized protein</fullName>
    </submittedName>
</protein>